<dbReference type="SUPFAM" id="SSF88723">
    <property type="entry name" value="PIN domain-like"/>
    <property type="match status" value="1"/>
</dbReference>
<organism evidence="2 3">
    <name type="scientific">Anabaenopsis arnoldii</name>
    <dbReference type="NCBI Taxonomy" id="2152938"/>
    <lineage>
        <taxon>Bacteria</taxon>
        <taxon>Bacillati</taxon>
        <taxon>Cyanobacteriota</taxon>
        <taxon>Cyanophyceae</taxon>
        <taxon>Nostocales</taxon>
        <taxon>Nodulariaceae</taxon>
        <taxon>Anabaenopsis</taxon>
    </lineage>
</organism>
<dbReference type="PANTHER" id="PTHR34610:SF3">
    <property type="entry name" value="SSL7007 PROTEIN"/>
    <property type="match status" value="1"/>
</dbReference>
<evidence type="ECO:0000259" key="1">
    <source>
        <dbReference type="Pfam" id="PF13470"/>
    </source>
</evidence>
<sequence length="179" mass="20861">MTIPYQIILDTNVLLAGLRSSRGASYKLLSILNDTRWRLNISTTLIFEYEEILKRQKDQLTLNNQDIDNIIEALCAISNQCNIFYLWRPIARDPDDDFLIDLAMECQAEFIITYNQKDLQAAEKFGIRVLTPKEFWLYRTCYANLTTGSREQGTGNREQRLRRNIQAFSSITNIISLIR</sequence>
<accession>A0ABT5AVL4</accession>
<proteinExistence type="predicted"/>
<dbReference type="EMBL" id="JAQMUH010000192">
    <property type="protein sequence ID" value="MDB9541354.1"/>
    <property type="molecule type" value="Genomic_DNA"/>
</dbReference>
<comment type="caution">
    <text evidence="2">The sequence shown here is derived from an EMBL/GenBank/DDBJ whole genome shotgun (WGS) entry which is preliminary data.</text>
</comment>
<dbReference type="RefSeq" id="WP_271734782.1">
    <property type="nucleotide sequence ID" value="NZ_JANQDP010000003.1"/>
</dbReference>
<dbReference type="NCBIfam" id="TIGR00305">
    <property type="entry name" value="putative toxin-antitoxin system toxin component, PIN family"/>
    <property type="match status" value="1"/>
</dbReference>
<evidence type="ECO:0000313" key="2">
    <source>
        <dbReference type="EMBL" id="MDB9541354.1"/>
    </source>
</evidence>
<dbReference type="Pfam" id="PF13470">
    <property type="entry name" value="PIN_3"/>
    <property type="match status" value="1"/>
</dbReference>
<protein>
    <submittedName>
        <fullName evidence="2">Toxin-antitoxin system toxin component, PIN family</fullName>
    </submittedName>
</protein>
<gene>
    <name evidence="2" type="ORF">PN457_17120</name>
</gene>
<evidence type="ECO:0000313" key="3">
    <source>
        <dbReference type="Proteomes" id="UP001212499"/>
    </source>
</evidence>
<dbReference type="PANTHER" id="PTHR34610">
    <property type="entry name" value="SSL7007 PROTEIN"/>
    <property type="match status" value="1"/>
</dbReference>
<dbReference type="InterPro" id="IPR002716">
    <property type="entry name" value="PIN_dom"/>
</dbReference>
<name>A0ABT5AVL4_9CYAN</name>
<feature type="domain" description="PIN" evidence="1">
    <location>
        <begin position="7"/>
        <end position="117"/>
    </location>
</feature>
<keyword evidence="3" id="KW-1185">Reference proteome</keyword>
<dbReference type="Proteomes" id="UP001212499">
    <property type="component" value="Unassembled WGS sequence"/>
</dbReference>
<dbReference type="InterPro" id="IPR029060">
    <property type="entry name" value="PIN-like_dom_sf"/>
</dbReference>
<reference evidence="2 3" key="1">
    <citation type="submission" date="2023-01" db="EMBL/GenBank/DDBJ databases">
        <title>Genomes from the Australian National Cyanobacteria Reference Collection.</title>
        <authorList>
            <person name="Willis A."/>
            <person name="Lee E.M.F."/>
        </authorList>
    </citation>
    <scope>NUCLEOTIDE SEQUENCE [LARGE SCALE GENOMIC DNA]</scope>
    <source>
        <strain evidence="2 3">CS-1033</strain>
    </source>
</reference>
<dbReference type="InterPro" id="IPR002850">
    <property type="entry name" value="PIN_toxin-like"/>
</dbReference>